<keyword evidence="8" id="KW-0804">Transcription</keyword>
<organism evidence="12 13">
    <name type="scientific">Lupinus luteus</name>
    <name type="common">European yellow lupine</name>
    <dbReference type="NCBI Taxonomy" id="3873"/>
    <lineage>
        <taxon>Eukaryota</taxon>
        <taxon>Viridiplantae</taxon>
        <taxon>Streptophyta</taxon>
        <taxon>Embryophyta</taxon>
        <taxon>Tracheophyta</taxon>
        <taxon>Spermatophyta</taxon>
        <taxon>Magnoliopsida</taxon>
        <taxon>eudicotyledons</taxon>
        <taxon>Gunneridae</taxon>
        <taxon>Pentapetalae</taxon>
        <taxon>rosids</taxon>
        <taxon>fabids</taxon>
        <taxon>Fabales</taxon>
        <taxon>Fabaceae</taxon>
        <taxon>Papilionoideae</taxon>
        <taxon>50 kb inversion clade</taxon>
        <taxon>genistoids sensu lato</taxon>
        <taxon>core genistoids</taxon>
        <taxon>Genisteae</taxon>
        <taxon>Lupinus</taxon>
    </lineage>
</organism>
<evidence type="ECO:0000256" key="5">
    <source>
        <dbReference type="ARBA" id="ARBA00022553"/>
    </source>
</evidence>
<accession>A0AAV1VQE6</accession>
<dbReference type="AlphaFoldDB" id="A0AAV1VQE6"/>
<evidence type="ECO:0000256" key="2">
    <source>
        <dbReference type="ARBA" id="ARBA00004496"/>
    </source>
</evidence>
<feature type="compositionally biased region" description="Polar residues" evidence="10">
    <location>
        <begin position="1"/>
        <end position="17"/>
    </location>
</feature>
<comment type="subcellular location">
    <subcellularLocation>
        <location evidence="2">Cytoplasm</location>
    </subcellularLocation>
    <subcellularLocation>
        <location evidence="1">Nucleus</location>
    </subcellularLocation>
</comment>
<keyword evidence="5" id="KW-0597">Phosphoprotein</keyword>
<keyword evidence="6" id="KW-0832">Ubl conjugation</keyword>
<dbReference type="EMBL" id="CAXHTB010000001">
    <property type="protein sequence ID" value="CAL0299122.1"/>
    <property type="molecule type" value="Genomic_DNA"/>
</dbReference>
<keyword evidence="3" id="KW-0963">Cytoplasm</keyword>
<dbReference type="GO" id="GO:0006355">
    <property type="term" value="P:regulation of DNA-templated transcription"/>
    <property type="evidence" value="ECO:0007669"/>
    <property type="project" value="InterPro"/>
</dbReference>
<evidence type="ECO:0000313" key="13">
    <source>
        <dbReference type="Proteomes" id="UP001497480"/>
    </source>
</evidence>
<dbReference type="GO" id="GO:0005737">
    <property type="term" value="C:cytoplasm"/>
    <property type="evidence" value="ECO:0007669"/>
    <property type="project" value="UniProtKB-SubCell"/>
</dbReference>
<dbReference type="InterPro" id="IPR018866">
    <property type="entry name" value="Znf-4CXXC_R1"/>
</dbReference>
<evidence type="ECO:0000313" key="12">
    <source>
        <dbReference type="EMBL" id="CAL0299122.1"/>
    </source>
</evidence>
<evidence type="ECO:0000256" key="1">
    <source>
        <dbReference type="ARBA" id="ARBA00004123"/>
    </source>
</evidence>
<sequence>MLTPSSRSSSQQENQPTEAKVTGKKGKRTKNPPVRIVGKRIYDPKNGKTCHQCRQKTLDLTASCKNVKDGNKRCTLNFCQSCLLNRYGEEVAEVEKLSNWICPRCKNKCICSLCRKKKGLPPTGPLARTAKTLGYKCVSDMLLHSSNNVAVPQVEEASIKQEEMNCNTNSSGDDEVIMSDVIPLLWPDLLDDEELEIALFGKAGNENSLDENNCSKLDTPKDQNTSLEVSMDKELEELIEMFNGTSNNVDDAILSRSEKRFKICNEVLEEDSKRNVNDCINILHEVPKKETKIARNNEGGNDDPQMWDANKVLDAIAYGVDDYLRSGLNFEEKCLKLKLEDEMSKADISNVSSSEHEALLSWIKCEEAHAHNDFLEAKGTNPKGML</sequence>
<dbReference type="PANTHER" id="PTHR31169">
    <property type="entry name" value="OS05G0300700 PROTEIN"/>
    <property type="match status" value="1"/>
</dbReference>
<dbReference type="Pfam" id="PF10497">
    <property type="entry name" value="zf-4CXXC_R1"/>
    <property type="match status" value="1"/>
</dbReference>
<evidence type="ECO:0000259" key="11">
    <source>
        <dbReference type="Pfam" id="PF10497"/>
    </source>
</evidence>
<evidence type="ECO:0000256" key="6">
    <source>
        <dbReference type="ARBA" id="ARBA00022843"/>
    </source>
</evidence>
<dbReference type="InterPro" id="IPR040221">
    <property type="entry name" value="CDCA7/CDA7L"/>
</dbReference>
<evidence type="ECO:0000256" key="3">
    <source>
        <dbReference type="ARBA" id="ARBA00022490"/>
    </source>
</evidence>
<proteinExistence type="predicted"/>
<feature type="domain" description="Zinc-finger" evidence="11">
    <location>
        <begin position="42"/>
        <end position="142"/>
    </location>
</feature>
<evidence type="ECO:0000256" key="7">
    <source>
        <dbReference type="ARBA" id="ARBA00023015"/>
    </source>
</evidence>
<evidence type="ECO:0000256" key="10">
    <source>
        <dbReference type="SAM" id="MobiDB-lite"/>
    </source>
</evidence>
<keyword evidence="7" id="KW-0805">Transcription regulation</keyword>
<evidence type="ECO:0000256" key="8">
    <source>
        <dbReference type="ARBA" id="ARBA00023163"/>
    </source>
</evidence>
<evidence type="ECO:0000256" key="4">
    <source>
        <dbReference type="ARBA" id="ARBA00022499"/>
    </source>
</evidence>
<keyword evidence="13" id="KW-1185">Reference proteome</keyword>
<feature type="region of interest" description="Disordered" evidence="10">
    <location>
        <begin position="1"/>
        <end position="32"/>
    </location>
</feature>
<dbReference type="GO" id="GO:0005634">
    <property type="term" value="C:nucleus"/>
    <property type="evidence" value="ECO:0007669"/>
    <property type="project" value="UniProtKB-SubCell"/>
</dbReference>
<gene>
    <name evidence="12" type="ORF">LLUT_LOCUS182</name>
</gene>
<comment type="caution">
    <text evidence="12">The sequence shown here is derived from an EMBL/GenBank/DDBJ whole genome shotgun (WGS) entry which is preliminary data.</text>
</comment>
<evidence type="ECO:0000256" key="9">
    <source>
        <dbReference type="ARBA" id="ARBA00023242"/>
    </source>
</evidence>
<reference evidence="12 13" key="1">
    <citation type="submission" date="2024-03" db="EMBL/GenBank/DDBJ databases">
        <authorList>
            <person name="Martinez-Hernandez J."/>
        </authorList>
    </citation>
    <scope>NUCLEOTIDE SEQUENCE [LARGE SCALE GENOMIC DNA]</scope>
</reference>
<name>A0AAV1VQE6_LUPLU</name>
<protein>
    <recommendedName>
        <fullName evidence="11">Zinc-finger domain-containing protein</fullName>
    </recommendedName>
</protein>
<keyword evidence="9" id="KW-0539">Nucleus</keyword>
<keyword evidence="4" id="KW-1017">Isopeptide bond</keyword>
<dbReference type="Proteomes" id="UP001497480">
    <property type="component" value="Unassembled WGS sequence"/>
</dbReference>
<dbReference type="PANTHER" id="PTHR31169:SF8">
    <property type="entry name" value="ZINC-FINGER DOMAIN OF MONOAMINE-OXIDASE A REPRESSOR R1 PROTEIN"/>
    <property type="match status" value="1"/>
</dbReference>